<evidence type="ECO:0000259" key="1">
    <source>
        <dbReference type="Pfam" id="PF18962"/>
    </source>
</evidence>
<proteinExistence type="predicted"/>
<dbReference type="EMBL" id="CP060007">
    <property type="protein sequence ID" value="QNA45328.1"/>
    <property type="molecule type" value="Genomic_DNA"/>
</dbReference>
<sequence>MTYLYPTVKRAFVLVLVLLLNSQAGFSQIYFNNPQLVSGTDLQQGAVYRYDNVAPFVNAFVTISQIENGSTILHMDENGFGYDGGFQPLIKSGGMDESYVTFTFQFVHSLTGQPFLFPTMNAMILDIDGSNQLKEFAELNMNNGVSALMNATPHIALQNNINQVIAHNTAGVEIGGISTSATEVMFQVAGINISTFEVKFGVDSETGSHASRQYSLYFNNFTLPSTLPVSLLSFQANLKEKNAVLSWSTTNHYNFSHFVIEKSVDTRNFKEAAIVFAPETTSSENNFNYKDNLQNSTDKTIYYRLKMVDVDGKSSYSETRMVRLTEEHNLQISTFPNPATNEVRVMIPNDWQEKMVTYEIYNSTGILVQRYQNKQAAQVQQLNVQQLHTGNYILKVNNGTNSSASTFIKQ</sequence>
<feature type="domain" description="Secretion system C-terminal sorting" evidence="1">
    <location>
        <begin position="335"/>
        <end position="407"/>
    </location>
</feature>
<dbReference type="InterPro" id="IPR013783">
    <property type="entry name" value="Ig-like_fold"/>
</dbReference>
<gene>
    <name evidence="2" type="ORF">H4075_03745</name>
</gene>
<dbReference type="RefSeq" id="WP_182804283.1">
    <property type="nucleotide sequence ID" value="NZ_CP060007.1"/>
</dbReference>
<dbReference type="Gene3D" id="2.60.40.10">
    <property type="entry name" value="Immunoglobulins"/>
    <property type="match status" value="1"/>
</dbReference>
<organism evidence="2 3">
    <name type="scientific">Lacibacter sediminis</name>
    <dbReference type="NCBI Taxonomy" id="2760713"/>
    <lineage>
        <taxon>Bacteria</taxon>
        <taxon>Pseudomonadati</taxon>
        <taxon>Bacteroidota</taxon>
        <taxon>Chitinophagia</taxon>
        <taxon>Chitinophagales</taxon>
        <taxon>Chitinophagaceae</taxon>
        <taxon>Lacibacter</taxon>
    </lineage>
</organism>
<protein>
    <submittedName>
        <fullName evidence="2">T9SS type A sorting domain-containing protein</fullName>
    </submittedName>
</protein>
<evidence type="ECO:0000313" key="3">
    <source>
        <dbReference type="Proteomes" id="UP000515344"/>
    </source>
</evidence>
<dbReference type="Proteomes" id="UP000515344">
    <property type="component" value="Chromosome"/>
</dbReference>
<dbReference type="Pfam" id="PF18962">
    <property type="entry name" value="Por_Secre_tail"/>
    <property type="match status" value="1"/>
</dbReference>
<dbReference type="KEGG" id="lacs:H4075_03745"/>
<reference evidence="3" key="1">
    <citation type="submission" date="2020-08" db="EMBL/GenBank/DDBJ databases">
        <title>Lacibacter sp. S13-6-6 genome sequencing.</title>
        <authorList>
            <person name="Jin L."/>
        </authorList>
    </citation>
    <scope>NUCLEOTIDE SEQUENCE [LARGE SCALE GENOMIC DNA]</scope>
    <source>
        <strain evidence="3">S13-6-6</strain>
    </source>
</reference>
<dbReference type="NCBIfam" id="TIGR04183">
    <property type="entry name" value="Por_Secre_tail"/>
    <property type="match status" value="1"/>
</dbReference>
<dbReference type="AlphaFoldDB" id="A0A7G5XIM5"/>
<keyword evidence="3" id="KW-1185">Reference proteome</keyword>
<evidence type="ECO:0000313" key="2">
    <source>
        <dbReference type="EMBL" id="QNA45328.1"/>
    </source>
</evidence>
<dbReference type="InterPro" id="IPR026444">
    <property type="entry name" value="Secre_tail"/>
</dbReference>
<accession>A0A7G5XIM5</accession>
<name>A0A7G5XIM5_9BACT</name>